<accession>F4H6E0</accession>
<feature type="domain" description="PEP-utilising enzyme C-terminal" evidence="1">
    <location>
        <begin position="27"/>
        <end position="212"/>
    </location>
</feature>
<dbReference type="KEGG" id="cfi:Celf_0307"/>
<evidence type="ECO:0000259" key="1">
    <source>
        <dbReference type="Pfam" id="PF02896"/>
    </source>
</evidence>
<dbReference type="InterPro" id="IPR040442">
    <property type="entry name" value="Pyrv_kinase-like_dom_sf"/>
</dbReference>
<dbReference type="InterPro" id="IPR015813">
    <property type="entry name" value="Pyrv/PenolPyrv_kinase-like_dom"/>
</dbReference>
<proteinExistence type="predicted"/>
<dbReference type="Proteomes" id="UP000008460">
    <property type="component" value="Chromosome"/>
</dbReference>
<dbReference type="SUPFAM" id="SSF51621">
    <property type="entry name" value="Phosphoenolpyruvate/pyruvate domain"/>
    <property type="match status" value="1"/>
</dbReference>
<gene>
    <name evidence="2" type="ordered locus">Celf_0307</name>
</gene>
<dbReference type="EMBL" id="CP002666">
    <property type="protein sequence ID" value="AEE44452.1"/>
    <property type="molecule type" value="Genomic_DNA"/>
</dbReference>
<dbReference type="GO" id="GO:0016772">
    <property type="term" value="F:transferase activity, transferring phosphorus-containing groups"/>
    <property type="evidence" value="ECO:0007669"/>
    <property type="project" value="InterPro"/>
</dbReference>
<sequence length="289" mass="31079">MTDAWLGLVSSGESVPRAVAAHLAETTIVRSEYLYRAAGAAPQTPRGAQAVRTHLRRAAAQVPGPLWYRTSDFEEREIATLDGHGPVELVENPILSRRGARRALAFPDEYLAELVTVDALSDELPDLRVLVSYVGDADEFRRLRDLAAQAGVIRPTGCMIETPAALESAHEIVSLGAERLVVGLQDLAMNFLGAHRGSVAHDRTHPGLMRRVHDLLASSPVPVVVANPASPRHAAELRDAGAARVAVTYADLAHGYGVPADALVDRHLVRQLSSRTSAELSRLATARAR</sequence>
<reference evidence="2 3" key="1">
    <citation type="submission" date="2011-04" db="EMBL/GenBank/DDBJ databases">
        <title>Complete sequence of Cellulomonas fimi ATCC 484.</title>
        <authorList>
            <consortium name="US DOE Joint Genome Institute"/>
            <person name="Lucas S."/>
            <person name="Han J."/>
            <person name="Lapidus A."/>
            <person name="Cheng J.-F."/>
            <person name="Goodwin L."/>
            <person name="Pitluck S."/>
            <person name="Peters L."/>
            <person name="Chertkov O."/>
            <person name="Detter J.C."/>
            <person name="Han C."/>
            <person name="Tapia R."/>
            <person name="Land M."/>
            <person name="Hauser L."/>
            <person name="Kyrpides N."/>
            <person name="Ivanova N."/>
            <person name="Ovchinnikova G."/>
            <person name="Pagani I."/>
            <person name="Mead D."/>
            <person name="Brumm P."/>
            <person name="Woyke T."/>
        </authorList>
    </citation>
    <scope>NUCLEOTIDE SEQUENCE [LARGE SCALE GENOMIC DNA]</scope>
    <source>
        <strain evidence="3">ATCC 484 / DSM 20113 / JCM 1341 / NBRC 15513 / NCIMB 8980 / NCTC 7547</strain>
    </source>
</reference>
<keyword evidence="3" id="KW-1185">Reference proteome</keyword>
<organism evidence="2 3">
    <name type="scientific">Cellulomonas fimi (strain ATCC 484 / DSM 20113 / JCM 1341 / CCUG 24087 / LMG 16345 / NBRC 15513 / NCIMB 8980 / NCTC 7547 / NRS-133)</name>
    <dbReference type="NCBI Taxonomy" id="590998"/>
    <lineage>
        <taxon>Bacteria</taxon>
        <taxon>Bacillati</taxon>
        <taxon>Actinomycetota</taxon>
        <taxon>Actinomycetes</taxon>
        <taxon>Micrococcales</taxon>
        <taxon>Cellulomonadaceae</taxon>
        <taxon>Cellulomonas</taxon>
    </lineage>
</organism>
<dbReference type="Gene3D" id="3.20.20.60">
    <property type="entry name" value="Phosphoenolpyruvate-binding domains"/>
    <property type="match status" value="1"/>
</dbReference>
<protein>
    <submittedName>
        <fullName evidence="2">PEP-utilizing protein</fullName>
    </submittedName>
</protein>
<dbReference type="STRING" id="590998.Celf_0307"/>
<name>F4H6E0_CELFA</name>
<dbReference type="eggNOG" id="COG1080">
    <property type="taxonomic scope" value="Bacteria"/>
</dbReference>
<dbReference type="InterPro" id="IPR000121">
    <property type="entry name" value="PEP_util_C"/>
</dbReference>
<dbReference type="RefSeq" id="WP_013769482.1">
    <property type="nucleotide sequence ID" value="NC_015514.1"/>
</dbReference>
<dbReference type="Pfam" id="PF02896">
    <property type="entry name" value="PEP-utilizers_C"/>
    <property type="match status" value="1"/>
</dbReference>
<evidence type="ECO:0000313" key="3">
    <source>
        <dbReference type="Proteomes" id="UP000008460"/>
    </source>
</evidence>
<evidence type="ECO:0000313" key="2">
    <source>
        <dbReference type="EMBL" id="AEE44452.1"/>
    </source>
</evidence>
<dbReference type="HOGENOM" id="CLU_085727_0_0_11"/>
<dbReference type="AlphaFoldDB" id="F4H6E0"/>